<dbReference type="Pfam" id="PF05662">
    <property type="entry name" value="YadA_stalk"/>
    <property type="match status" value="18"/>
</dbReference>
<feature type="domain" description="Trimeric autotransporter adhesin YadA-like head" evidence="12">
    <location>
        <begin position="337"/>
        <end position="360"/>
    </location>
</feature>
<reference evidence="15 16" key="1">
    <citation type="submission" date="2013-02" db="EMBL/GenBank/DDBJ databases">
        <title>The Genome Sequence of Acinetobacter sp. CIP 70.18.</title>
        <authorList>
            <consortium name="The Broad Institute Genome Sequencing Platform"/>
            <consortium name="The Broad Institute Genome Sequencing Center for Infectious Disease"/>
            <person name="Cerqueira G."/>
            <person name="Feldgarden M."/>
            <person name="Courvalin P."/>
            <person name="Perichon B."/>
            <person name="Grillot-Courvalin C."/>
            <person name="Clermont D."/>
            <person name="Rocha E."/>
            <person name="Yoon E.-J."/>
            <person name="Nemec A."/>
            <person name="Walker B."/>
            <person name="Young S.K."/>
            <person name="Zeng Q."/>
            <person name="Gargeya S."/>
            <person name="Fitzgerald M."/>
            <person name="Haas B."/>
            <person name="Abouelleil A."/>
            <person name="Alvarado L."/>
            <person name="Arachchi H.M."/>
            <person name="Berlin A.M."/>
            <person name="Chapman S.B."/>
            <person name="Dewar J."/>
            <person name="Goldberg J."/>
            <person name="Griggs A."/>
            <person name="Gujja S."/>
            <person name="Hansen M."/>
            <person name="Howarth C."/>
            <person name="Imamovic A."/>
            <person name="Larimer J."/>
            <person name="McCowan C."/>
            <person name="Murphy C."/>
            <person name="Neiman D."/>
            <person name="Pearson M."/>
            <person name="Priest M."/>
            <person name="Roberts A."/>
            <person name="Saif S."/>
            <person name="Shea T."/>
            <person name="Sisk P."/>
            <person name="Sykes S."/>
            <person name="Wortman J."/>
            <person name="Nusbaum C."/>
            <person name="Birren B."/>
        </authorList>
    </citation>
    <scope>NUCLEOTIDE SEQUENCE [LARGE SCALE GENOMIC DNA]</scope>
    <source>
        <strain evidence="15 16">CIP 70.18</strain>
    </source>
</reference>
<dbReference type="Pfam" id="PF03895">
    <property type="entry name" value="YadA_anchor"/>
    <property type="match status" value="1"/>
</dbReference>
<dbReference type="InterPro" id="IPR005594">
    <property type="entry name" value="YadA_C"/>
</dbReference>
<feature type="domain" description="Trimeric autotransporter adhesin YadA-like stalk" evidence="13">
    <location>
        <begin position="2170"/>
        <end position="2211"/>
    </location>
</feature>
<feature type="domain" description="Trimeric autotransporter adhesin YadA-like stalk" evidence="13">
    <location>
        <begin position="2518"/>
        <end position="2559"/>
    </location>
</feature>
<evidence type="ECO:0000313" key="15">
    <source>
        <dbReference type="EMBL" id="ENX51396.1"/>
    </source>
</evidence>
<dbReference type="Gene3D" id="2.20.70.140">
    <property type="match status" value="9"/>
</dbReference>
<keyword evidence="10" id="KW-0998">Cell outer membrane</keyword>
<feature type="domain" description="Trimeric autotransporter adhesin YadA-like stalk" evidence="13">
    <location>
        <begin position="2983"/>
        <end position="3019"/>
    </location>
</feature>
<evidence type="ECO:0000256" key="7">
    <source>
        <dbReference type="ARBA" id="ARBA00022729"/>
    </source>
</evidence>
<evidence type="ECO:0000256" key="4">
    <source>
        <dbReference type="ARBA" id="ARBA00022448"/>
    </source>
</evidence>
<feature type="domain" description="Trimeric autotransporter adhesin YadA-like head" evidence="12">
    <location>
        <begin position="102"/>
        <end position="123"/>
    </location>
</feature>
<feature type="domain" description="Trimeric autotransporter adhesin YadA-like head" evidence="12">
    <location>
        <begin position="384"/>
        <end position="407"/>
    </location>
</feature>
<feature type="domain" description="Trimeric autotransporter adhesin YadA-like stalk" evidence="13">
    <location>
        <begin position="1972"/>
        <end position="2008"/>
    </location>
</feature>
<dbReference type="Gene3D" id="2.150.10.10">
    <property type="entry name" value="Serralysin-like metalloprotease, C-terminal"/>
    <property type="match status" value="12"/>
</dbReference>
<feature type="domain" description="Trimeric autotransporter adhesin YadA-like stalk" evidence="13">
    <location>
        <begin position="1361"/>
        <end position="1402"/>
    </location>
</feature>
<feature type="domain" description="Trimeric autotransporter adhesin YadA-like head" evidence="12">
    <location>
        <begin position="803"/>
        <end position="829"/>
    </location>
</feature>
<feature type="domain" description="Trimeric autotransporter adhesin YadA-like stalk" evidence="13">
    <location>
        <begin position="1132"/>
        <end position="1174"/>
    </location>
</feature>
<proteinExistence type="inferred from homology"/>
<dbReference type="InterPro" id="IPR008640">
    <property type="entry name" value="Adhesin_Head_dom"/>
</dbReference>
<keyword evidence="7" id="KW-0732">Signal</keyword>
<dbReference type="SUPFAM" id="SSF101967">
    <property type="entry name" value="Adhesin YadA, collagen-binding domain"/>
    <property type="match status" value="13"/>
</dbReference>
<evidence type="ECO:0000259" key="13">
    <source>
        <dbReference type="Pfam" id="PF05662"/>
    </source>
</evidence>
<feature type="domain" description="Trimeric autotransporter adhesin YadA-like head" evidence="12">
    <location>
        <begin position="307"/>
        <end position="333"/>
    </location>
</feature>
<feature type="domain" description="Trimeric autotransporter adhesin YadA-like head" evidence="12">
    <location>
        <begin position="747"/>
        <end position="773"/>
    </location>
</feature>
<dbReference type="InterPro" id="IPR008635">
    <property type="entry name" value="Coiled_stalk_dom"/>
</dbReference>
<evidence type="ECO:0000256" key="8">
    <source>
        <dbReference type="ARBA" id="ARBA00022927"/>
    </source>
</evidence>
<dbReference type="Pfam" id="PF05658">
    <property type="entry name" value="YadA_head"/>
    <property type="match status" value="18"/>
</dbReference>
<evidence type="ECO:0000256" key="10">
    <source>
        <dbReference type="ARBA" id="ARBA00023237"/>
    </source>
</evidence>
<dbReference type="InterPro" id="IPR011049">
    <property type="entry name" value="Serralysin-like_metalloprot_C"/>
</dbReference>
<feature type="domain" description="Trimeric autotransporter adhesin YadA-like head" evidence="12">
    <location>
        <begin position="831"/>
        <end position="857"/>
    </location>
</feature>
<feature type="domain" description="Trimeric autotransporter adhesin YadA-like stalk" evidence="13">
    <location>
        <begin position="2399"/>
        <end position="2437"/>
    </location>
</feature>
<dbReference type="GO" id="GO:0009986">
    <property type="term" value="C:cell surface"/>
    <property type="evidence" value="ECO:0007669"/>
    <property type="project" value="UniProtKB-SubCell"/>
</dbReference>
<feature type="domain" description="Trimeric autotransporter adhesin YadA-like head" evidence="12">
    <location>
        <begin position="499"/>
        <end position="525"/>
    </location>
</feature>
<keyword evidence="5" id="KW-1134">Transmembrane beta strand</keyword>
<keyword evidence="9" id="KW-0472">Membrane</keyword>
<feature type="domain" description="Trimeric autotransporter adhesin YadA-like C-terminal membrane anchor" evidence="11">
    <location>
        <begin position="3100"/>
        <end position="3155"/>
    </location>
</feature>
<evidence type="ECO:0000259" key="12">
    <source>
        <dbReference type="Pfam" id="PF05658"/>
    </source>
</evidence>
<feature type="domain" description="Trimeric autotransporter adhesin YadA-like head" evidence="12">
    <location>
        <begin position="710"/>
        <end position="728"/>
    </location>
</feature>
<evidence type="ECO:0000256" key="2">
    <source>
        <dbReference type="ARBA" id="ARBA00004442"/>
    </source>
</evidence>
<evidence type="ECO:0008006" key="17">
    <source>
        <dbReference type="Google" id="ProtNLM"/>
    </source>
</evidence>
<feature type="domain" description="Trimeric autotransporter adhesin YadA-like stalk" evidence="13">
    <location>
        <begin position="2051"/>
        <end position="2086"/>
    </location>
</feature>
<evidence type="ECO:0000313" key="16">
    <source>
        <dbReference type="Proteomes" id="UP000013084"/>
    </source>
</evidence>
<feature type="domain" description="Trimeric autotransporter adhesin YadA-like stalk" evidence="13">
    <location>
        <begin position="1057"/>
        <end position="1093"/>
    </location>
</feature>
<feature type="domain" description="Trimeric autotransporter adhesin YadA-like head" evidence="12">
    <location>
        <begin position="527"/>
        <end position="553"/>
    </location>
</feature>
<feature type="domain" description="Trimeric autotransporter adhesin YadA-like head" evidence="12">
    <location>
        <begin position="206"/>
        <end position="226"/>
    </location>
</feature>
<dbReference type="InterPro" id="IPR045584">
    <property type="entry name" value="Pilin-like"/>
</dbReference>
<comment type="subcellular location">
    <subcellularLocation>
        <location evidence="2">Cell outer membrane</location>
    </subcellularLocation>
    <subcellularLocation>
        <location evidence="1">Cell surface</location>
    </subcellularLocation>
</comment>
<feature type="domain" description="Trimeric autotransporter adhesin YadA-like stalk" evidence="13">
    <location>
        <begin position="1515"/>
        <end position="1552"/>
    </location>
</feature>
<dbReference type="Proteomes" id="UP000013084">
    <property type="component" value="Unassembled WGS sequence"/>
</dbReference>
<dbReference type="HOGENOM" id="CLU_224702_0_0_6"/>
<dbReference type="GO" id="GO:0009279">
    <property type="term" value="C:cell outer membrane"/>
    <property type="evidence" value="ECO:0007669"/>
    <property type="project" value="UniProtKB-SubCell"/>
</dbReference>
<dbReference type="OrthoDB" id="1631723at2"/>
<evidence type="ECO:0000256" key="6">
    <source>
        <dbReference type="ARBA" id="ARBA00022692"/>
    </source>
</evidence>
<dbReference type="RefSeq" id="WP_005206854.1">
    <property type="nucleotide sequence ID" value="NZ_KB850076.1"/>
</dbReference>
<name>N9S9Z9_9GAMM</name>
<organism evidence="15 16">
    <name type="scientific">Acinetobacter higginsii</name>
    <dbReference type="NCBI Taxonomy" id="70347"/>
    <lineage>
        <taxon>Bacteria</taxon>
        <taxon>Pseudomonadati</taxon>
        <taxon>Pseudomonadota</taxon>
        <taxon>Gammaproteobacteria</taxon>
        <taxon>Moraxellales</taxon>
        <taxon>Moraxellaceae</taxon>
        <taxon>Acinetobacter</taxon>
    </lineage>
</organism>
<dbReference type="InterPro" id="IPR024973">
    <property type="entry name" value="ESPR"/>
</dbReference>
<feature type="domain" description="ESPR" evidence="14">
    <location>
        <begin position="1"/>
        <end position="42"/>
    </location>
</feature>
<dbReference type="Pfam" id="PF13018">
    <property type="entry name" value="ESPR"/>
    <property type="match status" value="1"/>
</dbReference>
<feature type="domain" description="Trimeric autotransporter adhesin YadA-like head" evidence="12">
    <location>
        <begin position="655"/>
        <end position="679"/>
    </location>
</feature>
<dbReference type="PATRIC" id="fig|1217700.3.peg.4137"/>
<comment type="similarity">
    <text evidence="3">Belongs to the autotransporter-2 (AT-2) (TC 1.B.40) family.</text>
</comment>
<feature type="domain" description="Trimeric autotransporter adhesin YadA-like stalk" evidence="13">
    <location>
        <begin position="1819"/>
        <end position="1861"/>
    </location>
</feature>
<feature type="domain" description="Trimeric autotransporter adhesin YadA-like stalk" evidence="13">
    <location>
        <begin position="2324"/>
        <end position="2363"/>
    </location>
</feature>
<feature type="domain" description="Trimeric autotransporter adhesin YadA-like stalk" evidence="13">
    <location>
        <begin position="1286"/>
        <end position="1325"/>
    </location>
</feature>
<feature type="domain" description="Trimeric autotransporter adhesin YadA-like stalk" evidence="13">
    <location>
        <begin position="2829"/>
        <end position="2871"/>
    </location>
</feature>
<protein>
    <recommendedName>
        <fullName evidence="17">Autotransporter adhesin</fullName>
    </recommendedName>
</protein>
<gene>
    <name evidence="15" type="ORF">F902_04273</name>
</gene>
<feature type="domain" description="Trimeric autotransporter adhesin YadA-like head" evidence="12">
    <location>
        <begin position="605"/>
        <end position="629"/>
    </location>
</feature>
<dbReference type="CDD" id="cd12820">
    <property type="entry name" value="LbR_YadA-like"/>
    <property type="match status" value="6"/>
</dbReference>
<comment type="caution">
    <text evidence="15">The sequence shown here is derived from an EMBL/GenBank/DDBJ whole genome shotgun (WGS) entry which is preliminary data.</text>
</comment>
<sequence>MNKIYRLVWNKYLGLWTVVSELARGTTKKRNVSVTSTVAARSLPPLNSNLLYTQSLFKPILLATVMSSIFYSSHSFAGYELNGGSTFTNCTSASTGSGTESTNSLAFGPNACAPTNDSIAIGRAASTQSVGGVSNQSISIGAFSRAGGDQSVALGANTRATGNSSVAIGGDDVDRLANDAALRAKYNQITGGTIVAGQYPTTTAMQGSTAVGVQANATGDFSSAYGMTSKATGDASAAFGVQANATGLGAVAFGAVAQATGNGSAALGVNATASANNATAIGSGNSKAVAARATAVGATAVGNLSLASGVGAAAIGRNTRASGDRSIALGDGSQSTANGTAAFGVNANASADKAIAIGSGETPDTAAKASAVDATAIGNRSVSSGVGSAAIGRAAQATGDKSLALGDAAQAVTSGDMAVGDTAYARSGAGNISAIALGRNSKADGNNTLAIGNAAQATDNFAAAIGNSAEASADNSIAVGNSAKAAGNFSSALGNTATASGLEASAVGNSATASGNYALATGSRAQATAEETVAIGHAATAQGSGDIAIGSDAKTALDNSNNIAVGNKVTTGATGQNVAIGSSGTTANSETVDGGAVAIGRDQVANGDGAVAIGDPNRASGSGAVALGKDNTAAGDTGATTLASGAVAIGNTNEAIGQGSVAIGNISKASAAGAIALGDTANAANTRDIAMGYGATARGVTEDDGIIRTATAIGSEANADGRNTLAVGEASSATGSGANALGAGAEATADFTTATGNQAKATAGHATAIGNFAEASGVAATVMGSTAKASGETLSAFGALSNASGVESTAIGAGAQATSDNAVALGGEAQAQAIRGTALGSNAVASNADDVALGSGSVTAAANPTSNGTVGDITYNYAGTSPSSVVSVGSEGSERQITNVAAGRVSESSTDAINGSQLYSTQQALGNLAESTANHLGGNSVVNSDGSITAPSYIVNDTPINNVGDAIEALDQGWNLQTNGAGADAIKAGDTVDIGTVAGEENLTVTNNGNTIQYGLNRNLKVDSVTAGDTVINTDGMTITNGPSITKSGINAAGNPITNVGAGVADTDAVNKSQLDAATAAGKNTVSEGKNITVTESSNADGSTNYQVATADNVEFNNVAVGDVTIDGTTGKISGVTAGDVSATSTDAINGSQLAGTAKSVSDALGGSSTVNPDGTVTAPSYEVNGETVRNVGDAIEQLDQGWNLQSNGAKAGAVKAGDTVDIGTVNGEENLTVTKDGNTIQYGLNKNLRVDSVRAGDTLVNDNGVTITNGPSITKSGINAAGNPISNVGAGVNDSDAVNKGQLDDAAAAAKTQVTQGKNITVSKTTGANGQDIYNVATADNVEFNNVTVGDVTIDGTTGKISGVTAGEVSATSDEAINGSQLAGTAKSVSDALGGGSVVNPDGTVTAPSYTVNGNNVSNVGAAISELDKGWNLQSNGANAGAIKAGDMVDIGTVNGEENLTVTKDGNNIKYGLNRDLKVDSVRAGDTLINDNGVTISNGPSITKSGINAAGNPISNVGAGVNDTDAVNKGQLDDAAAAAKTEVTQGKNIMVSKTTGANGQDIYNVATADNVEFNNVDVGDVAIDGSTGKISGVTAGDVSATSTDAINGSQLAGTAKSVSDALGGGSVVNPDGTVTAPSYEINGNTMTNVGAALTELDKGWNLQSNGANAGAVKAGDTVDIGTVNGEENLTVSKDGNTIKYGLNKNLRVDSVRAGDTLVNDNGVTITNGPSITKSGINAAGNPISNVGAGVNDSDAVNKGQLDNAAAAAKTEVTQGKNITVSKTTGAKGQDIYNVATADNVEFNNVQVGDVTIDGSTGKISGVTAGDVSATSTDAINGSQLAGTAKSVSDALGGGSTVNPDGTVTAPSYEVNGETVRNVGDAIEQLDQGWNLQSNGAKAGAVKAGDTVDIGTVNGEENLTVTKDGNTIQYGLNKDLKVDRVTAGDTVINTDGVTISNGPSITKSGINAAGNKITNVAPGTAGTDAVNKSQLDATTAASKNTVSEGKNITITESSNADGSTNYEVATADNVDFNNVTVGGPNGINIDGTTGKISGVADGSVAAGSKDAVNGGQLNDSVVSTGDILGGGVTNEGGKLNGPFTVSGKGYDTVADAIQGEAAASKTEVTEGKNVIVTKTTGDDGQDIYNVATKDDVSFDSVQVGDVNIDGATGKISGVTDGTVAAGSTDAINGSQLAGTAKSVSDALGGGSVVNPDGTVTAPSYTVNGNNVTNVGAAISELDKGWNLQSNGANAGAIKAGDTVDIGTVNDEENLTVSKEGKTIQYGLNKDLKVNSVTAGDTVINTDGVTIANGPSITKSGINAAGNPISNVGAGVDDTDAVNKGQLDKAAVASKTEVTEGKNVTVTKTTGADGQDIYNVATKDDVSFDSVQVGDVNIDGTTGKISGVTDGTVAAGSKDAVNGGQLNDSVASTGDILGGGVTNEGGKLNGPFTVSGKGYDTVADAIQGEAAAAKTEVTEGKNITVTKTTGADGQDIYNVATKDDVSFDSVQVGDVNIDGTTGKISGVADGTIAAGSTEAVNGGQIHAIADSVRNSIGGETTLNPDGSITTGNVGNTGQNNIHDAIDSVRGQAVAAKTTVTEGDNMVVTQSKNADGSTNYEVATAKDVKFDSVTATDADGNETILDAKGVSLKDQAGNTTILGQDGLGFADPMGNSVGPRISARGIDAGNTVITGVAPGRIATDSQDAINGSQLKGVADSVAGAIGGNTTVNPDGSISTSNIGGTGKDNINDAIGAVGKAAQEAKTTVSKAAGDENVTVSSRQNADGSTDYEVGLSKDVKVDSVTAGDTVINGDGLTIAGGPSVTKDGIDAGDNKVTGVADGTVAAGSKDAINGGQLHGVADSVKNVVGGNAKVNPDGSITTSNVGGTGKNNIDDAINSVRGAAAAAKSTVSNKDGNISVNETTKADGSKDYEVGLAKDITVDSVTAKDVNANQVNVGGAGGTTIAADGVRIAEGPSITKGGIDAGSRKVTAVAEGAIAADSKDAINGSQLHKSYENVAKALGGGAGYDPSAGWTAPSYQVGGNTHNNVGDALNALNNADQALGDRITNLGDQMQQAFYDTNQRIDDVKKMANAGVAAAMALETAPYISGKYTYAVGAAYHGGENAVGLTLRKTADNGRWSLTTGVAAASQGDPSFRVGLSGVFD</sequence>
<evidence type="ECO:0000256" key="9">
    <source>
        <dbReference type="ARBA" id="ARBA00023136"/>
    </source>
</evidence>
<evidence type="ECO:0000256" key="3">
    <source>
        <dbReference type="ARBA" id="ARBA00005848"/>
    </source>
</evidence>
<feature type="domain" description="Trimeric autotransporter adhesin YadA-like head" evidence="12">
    <location>
        <begin position="231"/>
        <end position="255"/>
    </location>
</feature>
<dbReference type="GO" id="GO:0015031">
    <property type="term" value="P:protein transport"/>
    <property type="evidence" value="ECO:0007669"/>
    <property type="project" value="UniProtKB-KW"/>
</dbReference>
<feature type="domain" description="Trimeric autotransporter adhesin YadA-like stalk" evidence="13">
    <location>
        <begin position="2687"/>
        <end position="2728"/>
    </location>
</feature>
<dbReference type="Gene3D" id="6.10.250.2040">
    <property type="match status" value="7"/>
</dbReference>
<feature type="domain" description="Trimeric autotransporter adhesin YadA-like stalk" evidence="13">
    <location>
        <begin position="896"/>
        <end position="935"/>
    </location>
</feature>
<keyword evidence="4" id="KW-0813">Transport</keyword>
<feature type="domain" description="Trimeric autotransporter adhesin YadA-like head" evidence="12">
    <location>
        <begin position="471"/>
        <end position="495"/>
    </location>
</feature>
<evidence type="ECO:0000259" key="11">
    <source>
        <dbReference type="Pfam" id="PF03895"/>
    </source>
</evidence>
<dbReference type="EMBL" id="APRN01000048">
    <property type="protein sequence ID" value="ENX51396.1"/>
    <property type="molecule type" value="Genomic_DNA"/>
</dbReference>
<keyword evidence="8" id="KW-0653">Protein transport</keyword>
<dbReference type="Gene3D" id="1.20.5.170">
    <property type="match status" value="3"/>
</dbReference>
<feature type="domain" description="Trimeric autotransporter adhesin YadA-like stalk" evidence="13">
    <location>
        <begin position="1590"/>
        <end position="1631"/>
    </location>
</feature>
<accession>N9S9Z9</accession>
<dbReference type="Gene3D" id="6.20.50.100">
    <property type="match status" value="6"/>
</dbReference>
<evidence type="ECO:0000256" key="5">
    <source>
        <dbReference type="ARBA" id="ARBA00022452"/>
    </source>
</evidence>
<dbReference type="SUPFAM" id="SSF54523">
    <property type="entry name" value="Pili subunits"/>
    <property type="match status" value="1"/>
</dbReference>
<evidence type="ECO:0000259" key="14">
    <source>
        <dbReference type="Pfam" id="PF13018"/>
    </source>
</evidence>
<feature type="domain" description="Trimeric autotransporter adhesin YadA-like head" evidence="12">
    <location>
        <begin position="146"/>
        <end position="170"/>
    </location>
</feature>
<feature type="domain" description="Trimeric autotransporter adhesin YadA-like head" evidence="12">
    <location>
        <begin position="432"/>
        <end position="454"/>
    </location>
</feature>
<keyword evidence="16" id="KW-1185">Reference proteome</keyword>
<keyword evidence="6" id="KW-0812">Transmembrane</keyword>
<evidence type="ECO:0000256" key="1">
    <source>
        <dbReference type="ARBA" id="ARBA00004241"/>
    </source>
</evidence>
<feature type="domain" description="Trimeric autotransporter adhesin YadA-like head" evidence="12">
    <location>
        <begin position="259"/>
        <end position="284"/>
    </location>
</feature>
<feature type="domain" description="Trimeric autotransporter adhesin YadA-like stalk" evidence="13">
    <location>
        <begin position="1744"/>
        <end position="1783"/>
    </location>
</feature>